<protein>
    <submittedName>
        <fullName evidence="3">Uncharacterized protein</fullName>
    </submittedName>
</protein>
<dbReference type="Proteomes" id="UP000248961">
    <property type="component" value="Unassembled WGS sequence"/>
</dbReference>
<evidence type="ECO:0000256" key="2">
    <source>
        <dbReference type="SAM" id="Phobius"/>
    </source>
</evidence>
<dbReference type="RefSeq" id="XP_025552480.1">
    <property type="nucleotide sequence ID" value="XM_025692949.1"/>
</dbReference>
<evidence type="ECO:0000256" key="1">
    <source>
        <dbReference type="SAM" id="MobiDB-lite"/>
    </source>
</evidence>
<proteinExistence type="predicted"/>
<feature type="transmembrane region" description="Helical" evidence="2">
    <location>
        <begin position="72"/>
        <end position="95"/>
    </location>
</feature>
<reference evidence="3 4" key="1">
    <citation type="submission" date="2018-02" db="EMBL/GenBank/DDBJ databases">
        <title>The genomes of Aspergillus section Nigri reveals drivers in fungal speciation.</title>
        <authorList>
            <consortium name="DOE Joint Genome Institute"/>
            <person name="Vesth T.C."/>
            <person name="Nybo J."/>
            <person name="Theobald S."/>
            <person name="Brandl J."/>
            <person name="Frisvad J.C."/>
            <person name="Nielsen K.F."/>
            <person name="Lyhne E.K."/>
            <person name="Kogle M.E."/>
            <person name="Kuo A."/>
            <person name="Riley R."/>
            <person name="Clum A."/>
            <person name="Nolan M."/>
            <person name="Lipzen A."/>
            <person name="Salamov A."/>
            <person name="Henrissat B."/>
            <person name="Wiebenga A."/>
            <person name="De vries R.P."/>
            <person name="Grigoriev I.V."/>
            <person name="Mortensen U.H."/>
            <person name="Andersen M.R."/>
            <person name="Baker S.E."/>
        </authorList>
    </citation>
    <scope>NUCLEOTIDE SEQUENCE [LARGE SCALE GENOMIC DNA]</scope>
    <source>
        <strain evidence="3 4">CBS 101889</strain>
    </source>
</reference>
<accession>A0A395I0K5</accession>
<keyword evidence="2" id="KW-0472">Membrane</keyword>
<dbReference type="AlphaFoldDB" id="A0A395I0K5"/>
<keyword evidence="2" id="KW-0812">Transmembrane</keyword>
<gene>
    <name evidence="3" type="ORF">BO97DRAFT_37470</name>
</gene>
<evidence type="ECO:0000313" key="4">
    <source>
        <dbReference type="Proteomes" id="UP000248961"/>
    </source>
</evidence>
<feature type="region of interest" description="Disordered" evidence="1">
    <location>
        <begin position="1"/>
        <end position="21"/>
    </location>
</feature>
<dbReference type="GeneID" id="37197238"/>
<evidence type="ECO:0000313" key="3">
    <source>
        <dbReference type="EMBL" id="RAL13326.1"/>
    </source>
</evidence>
<sequence length="155" mass="17814">MHPWDKSRSDILPSHGSSHRQRIDFTEPRECGAMHPSPGATTPLFVLHAAYDSCSLEPWVRYSMRSMFKERCILSTGINVILNFGMLWMGFWAMIDTMYIHDGVHRGECFEVCFRLGGLYVVVQRQVSDLEPPCYCTTRHRAGFKQSPLKEDLNS</sequence>
<organism evidence="3 4">
    <name type="scientific">Aspergillus homomorphus (strain CBS 101889)</name>
    <dbReference type="NCBI Taxonomy" id="1450537"/>
    <lineage>
        <taxon>Eukaryota</taxon>
        <taxon>Fungi</taxon>
        <taxon>Dikarya</taxon>
        <taxon>Ascomycota</taxon>
        <taxon>Pezizomycotina</taxon>
        <taxon>Eurotiomycetes</taxon>
        <taxon>Eurotiomycetidae</taxon>
        <taxon>Eurotiales</taxon>
        <taxon>Aspergillaceae</taxon>
        <taxon>Aspergillus</taxon>
        <taxon>Aspergillus subgen. Circumdati</taxon>
    </lineage>
</organism>
<name>A0A395I0K5_ASPHC</name>
<keyword evidence="4" id="KW-1185">Reference proteome</keyword>
<keyword evidence="2" id="KW-1133">Transmembrane helix</keyword>
<dbReference type="EMBL" id="KZ824279">
    <property type="protein sequence ID" value="RAL13326.1"/>
    <property type="molecule type" value="Genomic_DNA"/>
</dbReference>
<dbReference type="VEuPathDB" id="FungiDB:BO97DRAFT_37470"/>